<evidence type="ECO:0000256" key="4">
    <source>
        <dbReference type="ARBA" id="ARBA00022723"/>
    </source>
</evidence>
<evidence type="ECO:0000313" key="11">
    <source>
        <dbReference type="Proteomes" id="UP001174677"/>
    </source>
</evidence>
<evidence type="ECO:0000256" key="5">
    <source>
        <dbReference type="ARBA" id="ARBA00023002"/>
    </source>
</evidence>
<keyword evidence="5 8" id="KW-0560">Oxidoreductase</keyword>
<feature type="transmembrane region" description="Helical" evidence="9">
    <location>
        <begin position="63"/>
        <end position="81"/>
    </location>
</feature>
<comment type="cofactor">
    <cofactor evidence="1">
        <name>heme</name>
        <dbReference type="ChEBI" id="CHEBI:30413"/>
    </cofactor>
</comment>
<dbReference type="InterPro" id="IPR002401">
    <property type="entry name" value="Cyt_P450_E_grp-I"/>
</dbReference>
<reference evidence="10" key="1">
    <citation type="journal article" date="2023" name="Plant Biotechnol. J.">
        <title>Chromosome-level wild Hevea brasiliensis genome provides new tools for genomic-assisted breeding and valuable loci to elevate rubber yield.</title>
        <authorList>
            <person name="Cheng H."/>
            <person name="Song X."/>
            <person name="Hu Y."/>
            <person name="Wu T."/>
            <person name="Yang Q."/>
            <person name="An Z."/>
            <person name="Feng S."/>
            <person name="Deng Z."/>
            <person name="Wu W."/>
            <person name="Zeng X."/>
            <person name="Tu M."/>
            <person name="Wang X."/>
            <person name="Huang H."/>
        </authorList>
    </citation>
    <scope>NUCLEOTIDE SEQUENCE</scope>
    <source>
        <strain evidence="10">MT/VB/25A 57/8</strain>
    </source>
</reference>
<dbReference type="PROSITE" id="PS00086">
    <property type="entry name" value="CYTOCHROME_P450"/>
    <property type="match status" value="1"/>
</dbReference>
<keyword evidence="9" id="KW-0472">Membrane</keyword>
<gene>
    <name evidence="10" type="ORF">P3X46_030911</name>
</gene>
<comment type="caution">
    <text evidence="10">The sequence shown here is derived from an EMBL/GenBank/DDBJ whole genome shotgun (WGS) entry which is preliminary data.</text>
</comment>
<evidence type="ECO:0000256" key="1">
    <source>
        <dbReference type="ARBA" id="ARBA00001971"/>
    </source>
</evidence>
<evidence type="ECO:0000256" key="8">
    <source>
        <dbReference type="RuleBase" id="RU000461"/>
    </source>
</evidence>
<dbReference type="Pfam" id="PF00067">
    <property type="entry name" value="p450"/>
    <property type="match status" value="1"/>
</dbReference>
<evidence type="ECO:0000313" key="10">
    <source>
        <dbReference type="EMBL" id="KAJ9140239.1"/>
    </source>
</evidence>
<dbReference type="PRINTS" id="PR00463">
    <property type="entry name" value="EP450I"/>
</dbReference>
<keyword evidence="11" id="KW-1185">Reference proteome</keyword>
<dbReference type="InterPro" id="IPR036396">
    <property type="entry name" value="Cyt_P450_sf"/>
</dbReference>
<name>A0ABQ9KKB9_HEVBR</name>
<dbReference type="CDD" id="cd11072">
    <property type="entry name" value="CYP71-like"/>
    <property type="match status" value="1"/>
</dbReference>
<feature type="transmembrane region" description="Helical" evidence="9">
    <location>
        <begin position="22"/>
        <end position="43"/>
    </location>
</feature>
<dbReference type="PANTHER" id="PTHR47955:SF19">
    <property type="entry name" value="CYTOCHROME P450 71A9-LIKE ISOFORM X1"/>
    <property type="match status" value="1"/>
</dbReference>
<dbReference type="Gene3D" id="1.10.630.10">
    <property type="entry name" value="Cytochrome P450"/>
    <property type="match status" value="1"/>
</dbReference>
<evidence type="ECO:0000256" key="7">
    <source>
        <dbReference type="ARBA" id="ARBA00023033"/>
    </source>
</evidence>
<keyword evidence="3 8" id="KW-0349">Heme</keyword>
<sequence>MPDYFSSPCFLTFSLIFHFSQLYLFLFYINFGFYCAIYIYIYIYMGASPSPSQSDHTMSSHPLLMLILIVFLPSFLLLLSIKYGKQSLQAKRLPPGPRRLPLVGNLHQLMNPIHRSLQHLAKEYGPIMFLQLGSIPTIIISSADMVREIFKKHDLVFSGRPILYSAKKFSYNCSGLSSAPYGEKWREMRKIVIVELLSAKRVQSFQAVREEEVSLMLDSVACSSVPINLSDLSVVLSNNVICRVALGRKCDGRFIGESGGLNDLLREAQQLLGGFCIADFFPWMGWLCKFNGLEARVEKNFKEFDKLYDKLLQEHLDPRRPKPEHEDLVDVLLRLQKDPNREVELSDDSIKSALMDMFIAGTDTSSATLVWTMTELIRNPYAMRRVQEEVRRVSKGKEMVQESDLPQLVYLKSVVKESLRVHPPAPLLVPRETIEDCKIGDYEIPARTRVYISASSISMDPKSWKNPEEFRPERFLHSSIDFSGQHYELIPFGFGRRGCPGMNFSIVLIELALANLLHRYNWELPQGVTREDLDMEEAFGITMHKKTPLFVVASPVQYCAGH</sequence>
<evidence type="ECO:0008006" key="12">
    <source>
        <dbReference type="Google" id="ProtNLM"/>
    </source>
</evidence>
<evidence type="ECO:0000256" key="3">
    <source>
        <dbReference type="ARBA" id="ARBA00022617"/>
    </source>
</evidence>
<comment type="similarity">
    <text evidence="2 8">Belongs to the cytochrome P450 family.</text>
</comment>
<dbReference type="SUPFAM" id="SSF48264">
    <property type="entry name" value="Cytochrome P450"/>
    <property type="match status" value="1"/>
</dbReference>
<evidence type="ECO:0000256" key="2">
    <source>
        <dbReference type="ARBA" id="ARBA00010617"/>
    </source>
</evidence>
<dbReference type="InterPro" id="IPR017972">
    <property type="entry name" value="Cyt_P450_CS"/>
</dbReference>
<evidence type="ECO:0000256" key="9">
    <source>
        <dbReference type="SAM" id="Phobius"/>
    </source>
</evidence>
<dbReference type="PANTHER" id="PTHR47955">
    <property type="entry name" value="CYTOCHROME P450 FAMILY 71 PROTEIN"/>
    <property type="match status" value="1"/>
</dbReference>
<dbReference type="EMBL" id="JARPOI010000017">
    <property type="protein sequence ID" value="KAJ9140239.1"/>
    <property type="molecule type" value="Genomic_DNA"/>
</dbReference>
<dbReference type="InterPro" id="IPR001128">
    <property type="entry name" value="Cyt_P450"/>
</dbReference>
<protein>
    <recommendedName>
        <fullName evidence="12">Cytochrome P450</fullName>
    </recommendedName>
</protein>
<keyword evidence="6 8" id="KW-0408">Iron</keyword>
<keyword evidence="4 8" id="KW-0479">Metal-binding</keyword>
<dbReference type="PRINTS" id="PR00385">
    <property type="entry name" value="P450"/>
</dbReference>
<evidence type="ECO:0000256" key="6">
    <source>
        <dbReference type="ARBA" id="ARBA00023004"/>
    </source>
</evidence>
<keyword evidence="9" id="KW-1133">Transmembrane helix</keyword>
<proteinExistence type="inferred from homology"/>
<keyword evidence="9" id="KW-0812">Transmembrane</keyword>
<keyword evidence="7 8" id="KW-0503">Monooxygenase</keyword>
<accession>A0ABQ9KKB9</accession>
<organism evidence="10 11">
    <name type="scientific">Hevea brasiliensis</name>
    <name type="common">Para rubber tree</name>
    <name type="synonym">Siphonia brasiliensis</name>
    <dbReference type="NCBI Taxonomy" id="3981"/>
    <lineage>
        <taxon>Eukaryota</taxon>
        <taxon>Viridiplantae</taxon>
        <taxon>Streptophyta</taxon>
        <taxon>Embryophyta</taxon>
        <taxon>Tracheophyta</taxon>
        <taxon>Spermatophyta</taxon>
        <taxon>Magnoliopsida</taxon>
        <taxon>eudicotyledons</taxon>
        <taxon>Gunneridae</taxon>
        <taxon>Pentapetalae</taxon>
        <taxon>rosids</taxon>
        <taxon>fabids</taxon>
        <taxon>Malpighiales</taxon>
        <taxon>Euphorbiaceae</taxon>
        <taxon>Crotonoideae</taxon>
        <taxon>Micrandreae</taxon>
        <taxon>Hevea</taxon>
    </lineage>
</organism>
<dbReference type="Proteomes" id="UP001174677">
    <property type="component" value="Chromosome 17"/>
</dbReference>